<keyword evidence="2" id="KW-0812">Transmembrane</keyword>
<keyword evidence="2" id="KW-1133">Transmembrane helix</keyword>
<evidence type="ECO:0000256" key="2">
    <source>
        <dbReference type="SAM" id="Phobius"/>
    </source>
</evidence>
<name>A0A232ET08_9HYME</name>
<dbReference type="EMBL" id="NNAY01002364">
    <property type="protein sequence ID" value="OXU21457.1"/>
    <property type="molecule type" value="Genomic_DNA"/>
</dbReference>
<dbReference type="AlphaFoldDB" id="A0A232ET08"/>
<evidence type="ECO:0000313" key="3">
    <source>
        <dbReference type="EMBL" id="OXU21457.1"/>
    </source>
</evidence>
<reference evidence="3 4" key="1">
    <citation type="journal article" date="2017" name="Curr. Biol.">
        <title>The Evolution of Venom by Co-option of Single-Copy Genes.</title>
        <authorList>
            <person name="Martinson E.O."/>
            <person name="Mrinalini"/>
            <person name="Kelkar Y.D."/>
            <person name="Chang C.H."/>
            <person name="Werren J.H."/>
        </authorList>
    </citation>
    <scope>NUCLEOTIDE SEQUENCE [LARGE SCALE GENOMIC DNA]</scope>
    <source>
        <strain evidence="3 4">Alberta</strain>
        <tissue evidence="3">Whole body</tissue>
    </source>
</reference>
<sequence length="285" mass="32432">MVADNSLPEKPSIDHSLGENVSKIISNFDVSQSSSSSSDESSKSRLDNDSREDKSYDTSAKDESNDENRQLNNTYLCYKSDCQGDFVENAALEKEEEAKDLITSIISKRSSPAKSTPRKRRNVFSLTSDFDECDWNSELGSKIETLTVDESRLADHENDESLIVRIRNYLAEYQELRGTSREEYTFSTLIKVMGQATGRCLFALFYVFLKIAPVLEVFLHILRFVLDKVIDIKSTTDVQQIIVKNAIFVFQLASIYVCLIFIFGFIISPFIRMAFGMLSKIMLYD</sequence>
<feature type="transmembrane region" description="Helical" evidence="2">
    <location>
        <begin position="246"/>
        <end position="271"/>
    </location>
</feature>
<feature type="region of interest" description="Disordered" evidence="1">
    <location>
        <begin position="28"/>
        <end position="67"/>
    </location>
</feature>
<gene>
    <name evidence="3" type="ORF">TSAR_008524</name>
</gene>
<comment type="caution">
    <text evidence="3">The sequence shown here is derived from an EMBL/GenBank/DDBJ whole genome shotgun (WGS) entry which is preliminary data.</text>
</comment>
<accession>A0A232ET08</accession>
<dbReference type="Proteomes" id="UP000215335">
    <property type="component" value="Unassembled WGS sequence"/>
</dbReference>
<organism evidence="3 4">
    <name type="scientific">Trichomalopsis sarcophagae</name>
    <dbReference type="NCBI Taxonomy" id="543379"/>
    <lineage>
        <taxon>Eukaryota</taxon>
        <taxon>Metazoa</taxon>
        <taxon>Ecdysozoa</taxon>
        <taxon>Arthropoda</taxon>
        <taxon>Hexapoda</taxon>
        <taxon>Insecta</taxon>
        <taxon>Pterygota</taxon>
        <taxon>Neoptera</taxon>
        <taxon>Endopterygota</taxon>
        <taxon>Hymenoptera</taxon>
        <taxon>Apocrita</taxon>
        <taxon>Proctotrupomorpha</taxon>
        <taxon>Chalcidoidea</taxon>
        <taxon>Pteromalidae</taxon>
        <taxon>Pteromalinae</taxon>
        <taxon>Trichomalopsis</taxon>
    </lineage>
</organism>
<protein>
    <submittedName>
        <fullName evidence="3">Uncharacterized protein</fullName>
    </submittedName>
</protein>
<dbReference type="STRING" id="543379.A0A232ET08"/>
<proteinExistence type="predicted"/>
<keyword evidence="2" id="KW-0472">Membrane</keyword>
<keyword evidence="4" id="KW-1185">Reference proteome</keyword>
<evidence type="ECO:0000256" key="1">
    <source>
        <dbReference type="SAM" id="MobiDB-lite"/>
    </source>
</evidence>
<feature type="transmembrane region" description="Helical" evidence="2">
    <location>
        <begin position="201"/>
        <end position="226"/>
    </location>
</feature>
<dbReference type="OrthoDB" id="6779810at2759"/>
<evidence type="ECO:0000313" key="4">
    <source>
        <dbReference type="Proteomes" id="UP000215335"/>
    </source>
</evidence>
<feature type="compositionally biased region" description="Basic and acidic residues" evidence="1">
    <location>
        <begin position="40"/>
        <end position="67"/>
    </location>
</feature>